<evidence type="ECO:0000313" key="1">
    <source>
        <dbReference type="EMBL" id="MQT46615.1"/>
    </source>
</evidence>
<dbReference type="Proteomes" id="UP000441404">
    <property type="component" value="Unassembled WGS sequence"/>
</dbReference>
<sequence length="89" mass="9582">MSYSLFADDQPARAPSVPIIPLPEHAVSLPELERLSTLRDALLLLKVPLANSCGLRGLIERQLLSNDVYDRVLGKSSTSDSPACAPTLP</sequence>
<protein>
    <submittedName>
        <fullName evidence="1">Uncharacterized protein</fullName>
    </submittedName>
</protein>
<evidence type="ECO:0000313" key="3">
    <source>
        <dbReference type="Proteomes" id="UP000441404"/>
    </source>
</evidence>
<dbReference type="EMBL" id="WIWJ01000010">
    <property type="protein sequence ID" value="MQT46615.1"/>
    <property type="molecule type" value="Genomic_DNA"/>
</dbReference>
<accession>A0A6A7YDU5</accession>
<organism evidence="1 3">
    <name type="scientific">Pseudomonas helleri</name>
    <dbReference type="NCBI Taxonomy" id="1608996"/>
    <lineage>
        <taxon>Bacteria</taxon>
        <taxon>Pseudomonadati</taxon>
        <taxon>Pseudomonadota</taxon>
        <taxon>Gammaproteobacteria</taxon>
        <taxon>Pseudomonadales</taxon>
        <taxon>Pseudomonadaceae</taxon>
        <taxon>Pseudomonas</taxon>
    </lineage>
</organism>
<evidence type="ECO:0000313" key="2">
    <source>
        <dbReference type="EMBL" id="MQT88836.1"/>
    </source>
</evidence>
<dbReference type="EMBL" id="WIWI01000014">
    <property type="protein sequence ID" value="MQT88836.1"/>
    <property type="molecule type" value="Genomic_DNA"/>
</dbReference>
<dbReference type="RefSeq" id="WP_153327407.1">
    <property type="nucleotide sequence ID" value="NZ_WIWI01000014.1"/>
</dbReference>
<evidence type="ECO:0000313" key="4">
    <source>
        <dbReference type="Proteomes" id="UP000489190"/>
    </source>
</evidence>
<reference evidence="3 4" key="1">
    <citation type="submission" date="2019-10" db="EMBL/GenBank/DDBJ databases">
        <title>Evaluation of single-gene subtyping targets for Pseudomonas.</title>
        <authorList>
            <person name="Reichler S.J."/>
            <person name="Orsi R.H."/>
            <person name="Wiedmann M."/>
            <person name="Martin N.H."/>
            <person name="Murphy S.I."/>
        </authorList>
    </citation>
    <scope>NUCLEOTIDE SEQUENCE [LARGE SCALE GENOMIC DNA]</scope>
    <source>
        <strain evidence="2 4">FSL R10-3254</strain>
        <strain evidence="1 3">FSL R10-3257</strain>
    </source>
</reference>
<dbReference type="AlphaFoldDB" id="A0A6A7YDU5"/>
<comment type="caution">
    <text evidence="1">The sequence shown here is derived from an EMBL/GenBank/DDBJ whole genome shotgun (WGS) entry which is preliminary data.</text>
</comment>
<dbReference type="Proteomes" id="UP000489190">
    <property type="component" value="Unassembled WGS sequence"/>
</dbReference>
<gene>
    <name evidence="2" type="ORF">GHO39_06740</name>
    <name evidence="1" type="ORF">GHO40_07715</name>
</gene>
<proteinExistence type="predicted"/>
<name>A0A6A7YDU5_9PSED</name>